<protein>
    <recommendedName>
        <fullName evidence="3">BNR repeat-like domain-containing protein</fullName>
    </recommendedName>
</protein>
<evidence type="ECO:0000313" key="1">
    <source>
        <dbReference type="EMBL" id="SHJ50652.1"/>
    </source>
</evidence>
<reference evidence="1 2" key="1">
    <citation type="submission" date="2016-11" db="EMBL/GenBank/DDBJ databases">
        <authorList>
            <person name="Jaros S."/>
            <person name="Januszkiewicz K."/>
            <person name="Wedrychowicz H."/>
        </authorList>
    </citation>
    <scope>NUCLEOTIDE SEQUENCE [LARGE SCALE GENOMIC DNA]</scope>
    <source>
        <strain evidence="1 2">DSM 15212</strain>
    </source>
</reference>
<sequence length="343" mass="40897">MAFINNIQRVIRKSNGNIVNFYVQDNSLYTREFVYNQGWNNPISMMENIKHNQVDIKIDNKDMLYGIANKTTGEMLYIFSNKNILNYNTLFRYDNNKYIIKYPYIEKRNNSIAIAYYFQELKNKKEWTIAFHFFDGIKWTHNHIYSIKAFPIINPFLLSIDNKCTNLFYFDSINGKEEIFIKRLSTTSKLWQSPIQLTFSNSQKLYLNILKEDSDIYHIAWSEFIDKNLVIRYVKGYFKDDKFIFSKVISLSEPSNCSFPTFVKTNKALWCIWVQMNKLFSSYSLDDGYTWSNPKVDKKSENCNFIRYHFSSNHHQDLENFKLSTIFGTRYPIMSFLGFKNIS</sequence>
<organism evidence="1 2">
    <name type="scientific">Paramaledivibacter caminithermalis (strain DSM 15212 / CIP 107654 / DViRD3)</name>
    <name type="common">Clostridium caminithermale</name>
    <dbReference type="NCBI Taxonomy" id="1121301"/>
    <lineage>
        <taxon>Bacteria</taxon>
        <taxon>Bacillati</taxon>
        <taxon>Bacillota</taxon>
        <taxon>Clostridia</taxon>
        <taxon>Peptostreptococcales</taxon>
        <taxon>Caminicellaceae</taxon>
        <taxon>Paramaledivibacter</taxon>
    </lineage>
</organism>
<name>A0A1M6JVJ2_PARC5</name>
<accession>A0A1M6JVJ2</accession>
<dbReference type="EMBL" id="FRAG01000001">
    <property type="protein sequence ID" value="SHJ50652.1"/>
    <property type="molecule type" value="Genomic_DNA"/>
</dbReference>
<keyword evidence="2" id="KW-1185">Reference proteome</keyword>
<dbReference type="Proteomes" id="UP000184465">
    <property type="component" value="Unassembled WGS sequence"/>
</dbReference>
<dbReference type="RefSeq" id="WP_073146480.1">
    <property type="nucleotide sequence ID" value="NZ_FRAG01000001.1"/>
</dbReference>
<gene>
    <name evidence="1" type="ORF">SAMN02745912_00174</name>
</gene>
<dbReference type="OrthoDB" id="1706352at2"/>
<dbReference type="AlphaFoldDB" id="A0A1M6JVJ2"/>
<proteinExistence type="predicted"/>
<evidence type="ECO:0000313" key="2">
    <source>
        <dbReference type="Proteomes" id="UP000184465"/>
    </source>
</evidence>
<evidence type="ECO:0008006" key="3">
    <source>
        <dbReference type="Google" id="ProtNLM"/>
    </source>
</evidence>